<dbReference type="STRING" id="392484.LP43_0941"/>
<accession>A0A0A0BHB5</accession>
<dbReference type="AlphaFoldDB" id="A0A0A0BHB5"/>
<feature type="compositionally biased region" description="Low complexity" evidence="8">
    <location>
        <begin position="277"/>
        <end position="286"/>
    </location>
</feature>
<evidence type="ECO:0000256" key="6">
    <source>
        <dbReference type="ARBA" id="ARBA00023136"/>
    </source>
</evidence>
<dbReference type="PANTHER" id="PTHR30329:SF20">
    <property type="entry name" value="EXPORTED PROTEIN"/>
    <property type="match status" value="1"/>
</dbReference>
<evidence type="ECO:0000256" key="7">
    <source>
        <dbReference type="PROSITE-ProRule" id="PRU00473"/>
    </source>
</evidence>
<keyword evidence="5 9" id="KW-1133">Transmembrane helix</keyword>
<dbReference type="InterPro" id="IPR036737">
    <property type="entry name" value="OmpA-like_sf"/>
</dbReference>
<dbReference type="Pfam" id="PF00691">
    <property type="entry name" value="OmpA"/>
    <property type="match status" value="1"/>
</dbReference>
<dbReference type="Proteomes" id="UP000029999">
    <property type="component" value="Unassembled WGS sequence"/>
</dbReference>
<evidence type="ECO:0000256" key="3">
    <source>
        <dbReference type="ARBA" id="ARBA00022475"/>
    </source>
</evidence>
<feature type="transmembrane region" description="Helical" evidence="9">
    <location>
        <begin position="20"/>
        <end position="37"/>
    </location>
</feature>
<keyword evidence="11" id="KW-0969">Cilium</keyword>
<reference evidence="11 12" key="1">
    <citation type="submission" date="2014-09" db="EMBL/GenBank/DDBJ databases">
        <authorList>
            <person name="Grob C."/>
            <person name="Taubert M."/>
            <person name="Howat A.M."/>
            <person name="Burns O.J."/>
            <person name="Dixon J.L."/>
            <person name="Chen Y."/>
            <person name="Murrell J.C."/>
        </authorList>
    </citation>
    <scope>NUCLEOTIDE SEQUENCE [LARGE SCALE GENOMIC DNA]</scope>
    <source>
        <strain evidence="11">L4</strain>
    </source>
</reference>
<sequence>MARRKKHEEHENHERWLVSYADFITLLFAFFVVMYSISSVNEGKYRVLSDTLEAVFSDPVRSKNPIQIGEISRGEGKLTAEPGEPEKADYKIELPEIPHRPPPATENDIRTIKELTKQLSGALADMIESEDVIIKQGEDWLELEIKSRVLFESGEARLERAAVPVIGKIADILQTSANPIQVEGFTDNNPINTSRFPSNWELSAARAASVVHLLDRYGIQPDRMSAIGYGQYKPIADNTTEEGRQKNRRVVLVVLGSDKSRRDLDIFDTNAGQVISSENNIDNSSSLPPISMIEFPEPNTQAEAQP</sequence>
<dbReference type="Gene3D" id="3.30.1330.60">
    <property type="entry name" value="OmpA-like domain"/>
    <property type="match status" value="1"/>
</dbReference>
<dbReference type="Pfam" id="PF13677">
    <property type="entry name" value="MotB_plug"/>
    <property type="match status" value="1"/>
</dbReference>
<feature type="region of interest" description="Disordered" evidence="8">
    <location>
        <begin position="277"/>
        <end position="306"/>
    </location>
</feature>
<dbReference type="InterPro" id="IPR006665">
    <property type="entry name" value="OmpA-like"/>
</dbReference>
<dbReference type="GO" id="GO:0005886">
    <property type="term" value="C:plasma membrane"/>
    <property type="evidence" value="ECO:0007669"/>
    <property type="project" value="UniProtKB-SubCell"/>
</dbReference>
<feature type="domain" description="OmpA-like" evidence="10">
    <location>
        <begin position="138"/>
        <end position="258"/>
    </location>
</feature>
<comment type="caution">
    <text evidence="11">The sequence shown here is derived from an EMBL/GenBank/DDBJ whole genome shotgun (WGS) entry which is preliminary data.</text>
</comment>
<evidence type="ECO:0000256" key="2">
    <source>
        <dbReference type="ARBA" id="ARBA00008914"/>
    </source>
</evidence>
<dbReference type="RefSeq" id="WP_036312526.1">
    <property type="nucleotide sequence ID" value="NZ_JADFAB010000001.1"/>
</dbReference>
<keyword evidence="6 7" id="KW-0472">Membrane</keyword>
<dbReference type="PANTHER" id="PTHR30329">
    <property type="entry name" value="STATOR ELEMENT OF FLAGELLAR MOTOR COMPLEX"/>
    <property type="match status" value="1"/>
</dbReference>
<dbReference type="SUPFAM" id="SSF103088">
    <property type="entry name" value="OmpA-like"/>
    <property type="match status" value="1"/>
</dbReference>
<organism evidence="11 12">
    <name type="scientific">Methylophaga thiooxydans</name>
    <dbReference type="NCBI Taxonomy" id="392484"/>
    <lineage>
        <taxon>Bacteria</taxon>
        <taxon>Pseudomonadati</taxon>
        <taxon>Pseudomonadota</taxon>
        <taxon>Gammaproteobacteria</taxon>
        <taxon>Thiotrichales</taxon>
        <taxon>Piscirickettsiaceae</taxon>
        <taxon>Methylophaga</taxon>
    </lineage>
</organism>
<evidence type="ECO:0000313" key="12">
    <source>
        <dbReference type="Proteomes" id="UP000029999"/>
    </source>
</evidence>
<gene>
    <name evidence="11" type="primary">motB</name>
    <name evidence="11" type="ORF">LP43_0941</name>
</gene>
<name>A0A0A0BHB5_9GAMM</name>
<evidence type="ECO:0000256" key="4">
    <source>
        <dbReference type="ARBA" id="ARBA00022692"/>
    </source>
</evidence>
<proteinExistence type="inferred from homology"/>
<comment type="similarity">
    <text evidence="2">Belongs to the MotB family.</text>
</comment>
<evidence type="ECO:0000256" key="5">
    <source>
        <dbReference type="ARBA" id="ARBA00022989"/>
    </source>
</evidence>
<dbReference type="CDD" id="cd07185">
    <property type="entry name" value="OmpA_C-like"/>
    <property type="match status" value="1"/>
</dbReference>
<comment type="subcellular location">
    <subcellularLocation>
        <location evidence="1">Cell membrane</location>
        <topology evidence="1">Single-pass membrane protein</topology>
    </subcellularLocation>
</comment>
<evidence type="ECO:0000256" key="8">
    <source>
        <dbReference type="SAM" id="MobiDB-lite"/>
    </source>
</evidence>
<dbReference type="InterPro" id="IPR050330">
    <property type="entry name" value="Bact_OuterMem_StrucFunc"/>
</dbReference>
<keyword evidence="4 9" id="KW-0812">Transmembrane</keyword>
<dbReference type="InterPro" id="IPR025713">
    <property type="entry name" value="MotB-like_N_dom"/>
</dbReference>
<dbReference type="PRINTS" id="PR01023">
    <property type="entry name" value="NAFLGMOTY"/>
</dbReference>
<keyword evidence="11" id="KW-0282">Flagellum</keyword>
<protein>
    <submittedName>
        <fullName evidence="11">Flagellar motor rotation protein MotB</fullName>
    </submittedName>
</protein>
<dbReference type="EMBL" id="JRQD01000002">
    <property type="protein sequence ID" value="KGM07331.1"/>
    <property type="molecule type" value="Genomic_DNA"/>
</dbReference>
<evidence type="ECO:0000313" key="11">
    <source>
        <dbReference type="EMBL" id="KGM07331.1"/>
    </source>
</evidence>
<dbReference type="PROSITE" id="PS51123">
    <property type="entry name" value="OMPA_2"/>
    <property type="match status" value="1"/>
</dbReference>
<evidence type="ECO:0000256" key="1">
    <source>
        <dbReference type="ARBA" id="ARBA00004162"/>
    </source>
</evidence>
<keyword evidence="11" id="KW-0966">Cell projection</keyword>
<evidence type="ECO:0000259" key="10">
    <source>
        <dbReference type="PROSITE" id="PS51123"/>
    </source>
</evidence>
<keyword evidence="3" id="KW-1003">Cell membrane</keyword>
<dbReference type="NCBIfam" id="NF006541">
    <property type="entry name" value="PRK09038.1"/>
    <property type="match status" value="1"/>
</dbReference>
<evidence type="ECO:0000256" key="9">
    <source>
        <dbReference type="SAM" id="Phobius"/>
    </source>
</evidence>